<organism evidence="3 4">
    <name type="scientific">Saccharicrinis carchari</name>
    <dbReference type="NCBI Taxonomy" id="1168039"/>
    <lineage>
        <taxon>Bacteria</taxon>
        <taxon>Pseudomonadati</taxon>
        <taxon>Bacteroidota</taxon>
        <taxon>Bacteroidia</taxon>
        <taxon>Marinilabiliales</taxon>
        <taxon>Marinilabiliaceae</taxon>
        <taxon>Saccharicrinis</taxon>
    </lineage>
</organism>
<dbReference type="OrthoDB" id="5491447at2"/>
<dbReference type="Proteomes" id="UP000319040">
    <property type="component" value="Unassembled WGS sequence"/>
</dbReference>
<evidence type="ECO:0000313" key="3">
    <source>
        <dbReference type="EMBL" id="SMO85980.1"/>
    </source>
</evidence>
<keyword evidence="1" id="KW-0812">Transmembrane</keyword>
<feature type="transmembrane region" description="Helical" evidence="1">
    <location>
        <begin position="88"/>
        <end position="109"/>
    </location>
</feature>
<dbReference type="Pfam" id="PF13559">
    <property type="entry name" value="DUF4129"/>
    <property type="match status" value="1"/>
</dbReference>
<feature type="domain" description="Protein-glutamine gamma-glutamyltransferase-like C-terminal" evidence="2">
    <location>
        <begin position="163"/>
        <end position="227"/>
    </location>
</feature>
<keyword evidence="1" id="KW-0472">Membrane</keyword>
<accession>A0A521ESB0</accession>
<name>A0A521ESB0_SACCC</name>
<protein>
    <recommendedName>
        <fullName evidence="2">Protein-glutamine gamma-glutamyltransferase-like C-terminal domain-containing protein</fullName>
    </recommendedName>
</protein>
<dbReference type="RefSeq" id="WP_142534404.1">
    <property type="nucleotide sequence ID" value="NZ_FXTB01000010.1"/>
</dbReference>
<keyword evidence="4" id="KW-1185">Reference proteome</keyword>
<evidence type="ECO:0000256" key="1">
    <source>
        <dbReference type="SAM" id="Phobius"/>
    </source>
</evidence>
<gene>
    <name evidence="3" type="ORF">SAMN06265379_11085</name>
</gene>
<evidence type="ECO:0000313" key="4">
    <source>
        <dbReference type="Proteomes" id="UP000319040"/>
    </source>
</evidence>
<dbReference type="EMBL" id="FXTB01000010">
    <property type="protein sequence ID" value="SMO85980.1"/>
    <property type="molecule type" value="Genomic_DNA"/>
</dbReference>
<keyword evidence="1" id="KW-1133">Transmembrane helix</keyword>
<dbReference type="InterPro" id="IPR025403">
    <property type="entry name" value="TgpA-like_C"/>
</dbReference>
<evidence type="ECO:0000259" key="2">
    <source>
        <dbReference type="Pfam" id="PF13559"/>
    </source>
</evidence>
<sequence length="243" mass="28778">MINRWLFIFVVVLIGLFGADANALDSIKTVVQDNSAVHYRPVSADKMESYKQMKAYNYERFQKPESQWAKFKRWLWSKLSYGGVSHKIIVYLIIGLAVIILLFVILKLLDVELTGLFILANKHHISKSFYSQKHPDIYSRNIDDRLAMAIKNKDFRQAVRFMYLLSLRQLDTLGLIQWQPWKTNKEYCHELTSPGHKQSFTYLQLSYEYIWYGQFTVEEEQFNKVRTQFKDFNRAIGNKQIQV</sequence>
<proteinExistence type="predicted"/>
<dbReference type="AlphaFoldDB" id="A0A521ESB0"/>
<reference evidence="3 4" key="1">
    <citation type="submission" date="2017-05" db="EMBL/GenBank/DDBJ databases">
        <authorList>
            <person name="Varghese N."/>
            <person name="Submissions S."/>
        </authorList>
    </citation>
    <scope>NUCLEOTIDE SEQUENCE [LARGE SCALE GENOMIC DNA]</scope>
    <source>
        <strain evidence="3 4">DSM 27040</strain>
    </source>
</reference>